<evidence type="ECO:0000313" key="2">
    <source>
        <dbReference type="Proteomes" id="UP000603912"/>
    </source>
</evidence>
<dbReference type="RefSeq" id="WP_188516410.1">
    <property type="nucleotide sequence ID" value="NZ_BMES01000001.1"/>
</dbReference>
<sequence>MSWSVFDCFTARRRAIEVARSDDDFRLLCEDLTAAEAAAHYWESQHTDVGRARSAEYRILVQELAEEVEAMLKLRTKAGSRKRRSP</sequence>
<protein>
    <submittedName>
        <fullName evidence="1">Uncharacterized protein</fullName>
    </submittedName>
</protein>
<dbReference type="Proteomes" id="UP000603912">
    <property type="component" value="Unassembled WGS sequence"/>
</dbReference>
<proteinExistence type="predicted"/>
<reference evidence="1" key="2">
    <citation type="submission" date="2020-09" db="EMBL/GenBank/DDBJ databases">
        <authorList>
            <person name="Sun Q."/>
            <person name="Zhou Y."/>
        </authorList>
    </citation>
    <scope>NUCLEOTIDE SEQUENCE</scope>
    <source>
        <strain evidence="1">CGMCC 1.12214</strain>
    </source>
</reference>
<gene>
    <name evidence="1" type="ORF">GCM10007036_07970</name>
</gene>
<name>A0A917I4V0_9HYPH</name>
<reference evidence="1" key="1">
    <citation type="journal article" date="2014" name="Int. J. Syst. Evol. Microbiol.">
        <title>Complete genome sequence of Corynebacterium casei LMG S-19264T (=DSM 44701T), isolated from a smear-ripened cheese.</title>
        <authorList>
            <consortium name="US DOE Joint Genome Institute (JGI-PGF)"/>
            <person name="Walter F."/>
            <person name="Albersmeier A."/>
            <person name="Kalinowski J."/>
            <person name="Ruckert C."/>
        </authorList>
    </citation>
    <scope>NUCLEOTIDE SEQUENCE</scope>
    <source>
        <strain evidence="1">CGMCC 1.12214</strain>
    </source>
</reference>
<comment type="caution">
    <text evidence="1">The sequence shown here is derived from an EMBL/GenBank/DDBJ whole genome shotgun (WGS) entry which is preliminary data.</text>
</comment>
<keyword evidence="2" id="KW-1185">Reference proteome</keyword>
<evidence type="ECO:0000313" key="1">
    <source>
        <dbReference type="EMBL" id="GGH11107.1"/>
    </source>
</evidence>
<accession>A0A917I4V0</accession>
<organism evidence="1 2">
    <name type="scientific">Alsobacter metallidurans</name>
    <dbReference type="NCBI Taxonomy" id="340221"/>
    <lineage>
        <taxon>Bacteria</taxon>
        <taxon>Pseudomonadati</taxon>
        <taxon>Pseudomonadota</taxon>
        <taxon>Alphaproteobacteria</taxon>
        <taxon>Hyphomicrobiales</taxon>
        <taxon>Alsobacteraceae</taxon>
        <taxon>Alsobacter</taxon>
    </lineage>
</organism>
<dbReference type="AlphaFoldDB" id="A0A917I4V0"/>
<dbReference type="EMBL" id="BMES01000001">
    <property type="protein sequence ID" value="GGH11107.1"/>
    <property type="molecule type" value="Genomic_DNA"/>
</dbReference>